<dbReference type="PROSITE" id="PS00584">
    <property type="entry name" value="PFKB_KINASES_2"/>
    <property type="match status" value="1"/>
</dbReference>
<name>A0A1G7X5H1_9MICO</name>
<gene>
    <name evidence="5" type="ORF">SAMN04489810_1312</name>
</gene>
<dbReference type="InterPro" id="IPR029056">
    <property type="entry name" value="Ribokinase-like"/>
</dbReference>
<keyword evidence="6" id="KW-1185">Reference proteome</keyword>
<evidence type="ECO:0000259" key="4">
    <source>
        <dbReference type="Pfam" id="PF00294"/>
    </source>
</evidence>
<feature type="domain" description="Carbohydrate kinase PfkB" evidence="4">
    <location>
        <begin position="18"/>
        <end position="289"/>
    </location>
</feature>
<dbReference type="GO" id="GO:0016301">
    <property type="term" value="F:kinase activity"/>
    <property type="evidence" value="ECO:0007669"/>
    <property type="project" value="UniProtKB-KW"/>
</dbReference>
<dbReference type="Pfam" id="PF00294">
    <property type="entry name" value="PfkB"/>
    <property type="match status" value="1"/>
</dbReference>
<keyword evidence="2" id="KW-0808">Transferase</keyword>
<dbReference type="AlphaFoldDB" id="A0A1G7X5H1"/>
<dbReference type="OrthoDB" id="9795789at2"/>
<comment type="similarity">
    <text evidence="1">Belongs to the carbohydrate kinase PfkB family.</text>
</comment>
<keyword evidence="3 5" id="KW-0418">Kinase</keyword>
<evidence type="ECO:0000313" key="6">
    <source>
        <dbReference type="Proteomes" id="UP000199009"/>
    </source>
</evidence>
<sequence>MTGRTVVIGDALIDELRDDTGVREFVGGAALNVAVGLSRLGVPTTLIAMVGDDEAGSHIRSYLSDFGVDLIATVGPNGSSRAVSTRSGAGEPVYEFNEAAQRRRVDFGDAERSAIADADIVVVSCFPFDDPAQTDELARAVRDGRTPLAIDPNPRSGMLSSRSGFVRGFESLLADAALVKVGEDDAQLLYRAPLHVLRDRLIELGVPVVLATEGAAGASIEAGEVIVTHPISDLPGPIIDTMGAGDAAFAAVVATGVSGWPEDDESWGAALARAMDVAAATCRFEGALLRLPDALVAPDLDKLGT</sequence>
<protein>
    <submittedName>
        <fullName evidence="5">Fructokinase</fullName>
    </submittedName>
</protein>
<proteinExistence type="inferred from homology"/>
<evidence type="ECO:0000256" key="1">
    <source>
        <dbReference type="ARBA" id="ARBA00010688"/>
    </source>
</evidence>
<reference evidence="5 6" key="1">
    <citation type="submission" date="2016-10" db="EMBL/GenBank/DDBJ databases">
        <authorList>
            <person name="de Groot N.N."/>
        </authorList>
    </citation>
    <scope>NUCLEOTIDE SEQUENCE [LARGE SCALE GENOMIC DNA]</scope>
    <source>
        <strain evidence="5 6">DSM 23142</strain>
    </source>
</reference>
<dbReference type="InterPro" id="IPR002173">
    <property type="entry name" value="Carboh/pur_kinase_PfkB_CS"/>
</dbReference>
<dbReference type="EMBL" id="LT629692">
    <property type="protein sequence ID" value="SDG79468.1"/>
    <property type="molecule type" value="Genomic_DNA"/>
</dbReference>
<dbReference type="STRING" id="370764.SAMN04489810_1312"/>
<dbReference type="InterPro" id="IPR050306">
    <property type="entry name" value="PfkB_Carbo_kinase"/>
</dbReference>
<evidence type="ECO:0000256" key="3">
    <source>
        <dbReference type="ARBA" id="ARBA00022777"/>
    </source>
</evidence>
<organism evidence="5 6">
    <name type="scientific">Microbacterium pygmaeum</name>
    <dbReference type="NCBI Taxonomy" id="370764"/>
    <lineage>
        <taxon>Bacteria</taxon>
        <taxon>Bacillati</taxon>
        <taxon>Actinomycetota</taxon>
        <taxon>Actinomycetes</taxon>
        <taxon>Micrococcales</taxon>
        <taxon>Microbacteriaceae</taxon>
        <taxon>Microbacterium</taxon>
    </lineage>
</organism>
<accession>A0A1G7X5H1</accession>
<dbReference type="InterPro" id="IPR011611">
    <property type="entry name" value="PfkB_dom"/>
</dbReference>
<dbReference type="PANTHER" id="PTHR43085">
    <property type="entry name" value="HEXOKINASE FAMILY MEMBER"/>
    <property type="match status" value="1"/>
</dbReference>
<dbReference type="PROSITE" id="PS00583">
    <property type="entry name" value="PFKB_KINASES_1"/>
    <property type="match status" value="1"/>
</dbReference>
<dbReference type="PANTHER" id="PTHR43085:SF57">
    <property type="entry name" value="CARBOHYDRATE KINASE PFKB DOMAIN-CONTAINING PROTEIN"/>
    <property type="match status" value="1"/>
</dbReference>
<dbReference type="Proteomes" id="UP000199009">
    <property type="component" value="Chromosome I"/>
</dbReference>
<evidence type="ECO:0000313" key="5">
    <source>
        <dbReference type="EMBL" id="SDG79468.1"/>
    </source>
</evidence>
<dbReference type="SUPFAM" id="SSF53613">
    <property type="entry name" value="Ribokinase-like"/>
    <property type="match status" value="1"/>
</dbReference>
<evidence type="ECO:0000256" key="2">
    <source>
        <dbReference type="ARBA" id="ARBA00022679"/>
    </source>
</evidence>
<dbReference type="Gene3D" id="3.40.1190.20">
    <property type="match status" value="1"/>
</dbReference>
<dbReference type="RefSeq" id="WP_091487901.1">
    <property type="nucleotide sequence ID" value="NZ_LT629692.1"/>
</dbReference>